<dbReference type="SUPFAM" id="SSF52964">
    <property type="entry name" value="TolB, N-terminal domain"/>
    <property type="match status" value="1"/>
</dbReference>
<dbReference type="Gene3D" id="2.120.10.30">
    <property type="entry name" value="TolB, C-terminal domain"/>
    <property type="match status" value="1"/>
</dbReference>
<dbReference type="Gene3D" id="3.40.50.10070">
    <property type="entry name" value="TolB, N-terminal domain"/>
    <property type="match status" value="1"/>
</dbReference>
<dbReference type="GO" id="GO:0017038">
    <property type="term" value="P:protein import"/>
    <property type="evidence" value="ECO:0007669"/>
    <property type="project" value="InterPro"/>
</dbReference>
<dbReference type="GO" id="GO:0042597">
    <property type="term" value="C:periplasmic space"/>
    <property type="evidence" value="ECO:0007669"/>
    <property type="project" value="UniProtKB-SubCell"/>
</dbReference>
<dbReference type="SUPFAM" id="SSF69304">
    <property type="entry name" value="Tricorn protease N-terminal domain"/>
    <property type="match status" value="1"/>
</dbReference>
<proteinExistence type="inferred from homology"/>
<dbReference type="InterPro" id="IPR014167">
    <property type="entry name" value="Tol-Pal_TolB"/>
</dbReference>
<evidence type="ECO:0000256" key="2">
    <source>
        <dbReference type="ARBA" id="ARBA00009820"/>
    </source>
</evidence>
<dbReference type="InterPro" id="IPR011659">
    <property type="entry name" value="WD40"/>
</dbReference>
<dbReference type="HAMAP" id="MF_00671">
    <property type="entry name" value="TolB"/>
    <property type="match status" value="1"/>
</dbReference>
<protein>
    <submittedName>
        <fullName evidence="6">Tol-Pal system beta propeller repeat protein TolB</fullName>
    </submittedName>
</protein>
<gene>
    <name evidence="6" type="ORF">MNBD_GAMMA06-852</name>
</gene>
<evidence type="ECO:0000313" key="6">
    <source>
        <dbReference type="EMBL" id="VAW54429.1"/>
    </source>
</evidence>
<reference evidence="6" key="1">
    <citation type="submission" date="2018-06" db="EMBL/GenBank/DDBJ databases">
        <authorList>
            <person name="Zhirakovskaya E."/>
        </authorList>
    </citation>
    <scope>NUCLEOTIDE SEQUENCE</scope>
</reference>
<name>A0A3B0WYX8_9ZZZZ</name>
<dbReference type="Pfam" id="PF07676">
    <property type="entry name" value="PD40"/>
    <property type="match status" value="4"/>
</dbReference>
<dbReference type="PANTHER" id="PTHR36842">
    <property type="entry name" value="PROTEIN TOLB HOMOLOG"/>
    <property type="match status" value="1"/>
</dbReference>
<accession>A0A3B0WYX8</accession>
<comment type="similarity">
    <text evidence="2">Belongs to the TolB family.</text>
</comment>
<dbReference type="NCBIfam" id="TIGR02800">
    <property type="entry name" value="propeller_TolB"/>
    <property type="match status" value="1"/>
</dbReference>
<evidence type="ECO:0000256" key="1">
    <source>
        <dbReference type="ARBA" id="ARBA00004418"/>
    </source>
</evidence>
<keyword evidence="4" id="KW-0574">Periplasm</keyword>
<evidence type="ECO:0000256" key="3">
    <source>
        <dbReference type="ARBA" id="ARBA00022729"/>
    </source>
</evidence>
<dbReference type="EMBL" id="UOFD01000077">
    <property type="protein sequence ID" value="VAW54429.1"/>
    <property type="molecule type" value="Genomic_DNA"/>
</dbReference>
<dbReference type="InterPro" id="IPR007195">
    <property type="entry name" value="TolB_N"/>
</dbReference>
<evidence type="ECO:0000259" key="5">
    <source>
        <dbReference type="Pfam" id="PF04052"/>
    </source>
</evidence>
<dbReference type="PANTHER" id="PTHR36842:SF1">
    <property type="entry name" value="PROTEIN TOLB"/>
    <property type="match status" value="1"/>
</dbReference>
<sequence length="446" mass="49131">MINRKMAEKKIAGKIITALFCLSFTSLAQAVLKIDITEGFEGALPIAVIPFQWNDGVKVPNGDVSAIVMSDLARSGKFSPVAKKDLIARPQKLSDVHYKTWRIAGMDHIVIGSITKQTNGTYQVEFRLIDILKAKQVLGYNFTATDKTLRGIAHQISDYIFTHITGLPGAFSTRIAYVTLKRGKSVDKKNIYKSKLQVSDTDGFNPQTLLTSDEPIMSPTWSPDGSQLAYVSFESGQAEIFTHNIRTGVRKSRAKYKGLNGSPAWSPDGKKLAVTLSKDGNPDIYILNLANNKLQRVTNHWSIDTEAVWMPDGKSIIYTSSRSGKPQLYRQSVTTKAKPERLTYEGGYNASASVSADGKSVAYVHGEGNVYRIAVLELATKSSRVLTDGPLDESPVYAPNNSMILFASQEQRRAVLAAVSVDGRQKQRLAFTDGEVREPTWAAIRY</sequence>
<dbReference type="InterPro" id="IPR011042">
    <property type="entry name" value="6-blade_b-propeller_TolB-like"/>
</dbReference>
<dbReference type="Pfam" id="PF04052">
    <property type="entry name" value="TolB_N"/>
    <property type="match status" value="1"/>
</dbReference>
<evidence type="ECO:0000256" key="4">
    <source>
        <dbReference type="ARBA" id="ARBA00022764"/>
    </source>
</evidence>
<comment type="subcellular location">
    <subcellularLocation>
        <location evidence="1">Periplasm</location>
    </subcellularLocation>
</comment>
<keyword evidence="3" id="KW-0732">Signal</keyword>
<organism evidence="6">
    <name type="scientific">hydrothermal vent metagenome</name>
    <dbReference type="NCBI Taxonomy" id="652676"/>
    <lineage>
        <taxon>unclassified sequences</taxon>
        <taxon>metagenomes</taxon>
        <taxon>ecological metagenomes</taxon>
    </lineage>
</organism>
<feature type="domain" description="TolB N-terminal" evidence="5">
    <location>
        <begin position="32"/>
        <end position="137"/>
    </location>
</feature>
<dbReference type="AlphaFoldDB" id="A0A3B0WYX8"/>